<protein>
    <submittedName>
        <fullName evidence="1">Uncharacterized protein</fullName>
    </submittedName>
</protein>
<comment type="caution">
    <text evidence="1">The sequence shown here is derived from an EMBL/GenBank/DDBJ whole genome shotgun (WGS) entry which is preliminary data.</text>
</comment>
<dbReference type="STRING" id="649761.HMPREF0973_01781"/>
<evidence type="ECO:0000313" key="1">
    <source>
        <dbReference type="EMBL" id="EEX18338.1"/>
    </source>
</evidence>
<dbReference type="HOGENOM" id="CLU_3010584_0_0_10"/>
<gene>
    <name evidence="1" type="ORF">HMPREF0973_01781</name>
</gene>
<reference evidence="1 2" key="1">
    <citation type="submission" date="2009-09" db="EMBL/GenBank/DDBJ databases">
        <authorList>
            <person name="Weinstock G."/>
            <person name="Sodergren E."/>
            <person name="Clifton S."/>
            <person name="Fulton L."/>
            <person name="Fulton B."/>
            <person name="Courtney L."/>
            <person name="Fronick C."/>
            <person name="Harrison M."/>
            <person name="Strong C."/>
            <person name="Farmer C."/>
            <person name="Delahaunty K."/>
            <person name="Markovic C."/>
            <person name="Hall O."/>
            <person name="Minx P."/>
            <person name="Tomlinson C."/>
            <person name="Mitreva M."/>
            <person name="Nelson J."/>
            <person name="Hou S."/>
            <person name="Wollam A."/>
            <person name="Pepin K.H."/>
            <person name="Johnson M."/>
            <person name="Bhonagiri V."/>
            <person name="Nash W.E."/>
            <person name="Warren W."/>
            <person name="Chinwalla A."/>
            <person name="Mardis E.R."/>
            <person name="Wilson R.K."/>
        </authorList>
    </citation>
    <scope>NUCLEOTIDE SEQUENCE [LARGE SCALE GENOMIC DNA]</scope>
    <source>
        <strain evidence="1 2">F0319</strain>
    </source>
</reference>
<accession>C9MQ82</accession>
<dbReference type="AlphaFoldDB" id="C9MQ82"/>
<evidence type="ECO:0000313" key="2">
    <source>
        <dbReference type="Proteomes" id="UP000003327"/>
    </source>
</evidence>
<organism evidence="1 2">
    <name type="scientific">Prevotella veroralis F0319</name>
    <dbReference type="NCBI Taxonomy" id="649761"/>
    <lineage>
        <taxon>Bacteria</taxon>
        <taxon>Pseudomonadati</taxon>
        <taxon>Bacteroidota</taxon>
        <taxon>Bacteroidia</taxon>
        <taxon>Bacteroidales</taxon>
        <taxon>Prevotellaceae</taxon>
        <taxon>Prevotella</taxon>
    </lineage>
</organism>
<keyword evidence="2" id="KW-1185">Reference proteome</keyword>
<sequence length="56" mass="6237">MPRTLIVLGIFVLRLYLAPPTHHCLPVSRGGLRTFEIGLCFATDKACLIVRRVPFG</sequence>
<proteinExistence type="predicted"/>
<dbReference type="EMBL" id="ACVA01000040">
    <property type="protein sequence ID" value="EEX18338.1"/>
    <property type="molecule type" value="Genomic_DNA"/>
</dbReference>
<name>C9MQ82_9BACT</name>
<dbReference type="Proteomes" id="UP000003327">
    <property type="component" value="Unassembled WGS sequence"/>
</dbReference>